<dbReference type="SUPFAM" id="SSF46689">
    <property type="entry name" value="Homeodomain-like"/>
    <property type="match status" value="1"/>
</dbReference>
<evidence type="ECO:0008006" key="7">
    <source>
        <dbReference type="Google" id="ProtNLM"/>
    </source>
</evidence>
<dbReference type="InterPro" id="IPR047655">
    <property type="entry name" value="Transpos_IS630-like"/>
</dbReference>
<feature type="domain" description="Tc3 transposase DNA binding" evidence="3">
    <location>
        <begin position="3"/>
        <end position="49"/>
    </location>
</feature>
<evidence type="ECO:0000259" key="2">
    <source>
        <dbReference type="Pfam" id="PF01498"/>
    </source>
</evidence>
<dbReference type="NCBIfam" id="NF033545">
    <property type="entry name" value="transpos_IS630"/>
    <property type="match status" value="1"/>
</dbReference>
<dbReference type="InterPro" id="IPR038717">
    <property type="entry name" value="Tc1-like_DDE_dom"/>
</dbReference>
<sequence>MPRGSRLSAEEKAQVDALHRIGYSCRRIATEICRSANCISNYLKDPTSYNDKKMKGRPRIISDATSRRIKRFFSNSKVSLRQAKAELGLSASCMTIWRTLKGSKEITRQVMKTVPRLTQAHKAARLRFAQENMTRNWNEIIWSDEKKFNLDGPDGWRSYWRDLREEPLFFSRRNFGGGSCMVWGAISSVGVLSMAFVSCRMNSNDYQQVLSDHLLPFLRLHPGHNFVFMQDNAAIHSSRSTRTWLSSQGIEILDWPACSPDLNSIENVWGVIVRRIYANNRQYSSVEELKKAILEAWNNLEPNLIRNLYASMPKRIFEVAVNKGGPTCY</sequence>
<dbReference type="GO" id="GO:0015074">
    <property type="term" value="P:DNA integration"/>
    <property type="evidence" value="ECO:0007669"/>
    <property type="project" value="InterPro"/>
</dbReference>
<evidence type="ECO:0000256" key="1">
    <source>
        <dbReference type="ARBA" id="ARBA00004123"/>
    </source>
</evidence>
<dbReference type="STRING" id="53326.A0A016UGW8"/>
<dbReference type="Proteomes" id="UP000024635">
    <property type="component" value="Unassembled WGS sequence"/>
</dbReference>
<dbReference type="InterPro" id="IPR036388">
    <property type="entry name" value="WH-like_DNA-bd_sf"/>
</dbReference>
<dbReference type="Pfam" id="PF13358">
    <property type="entry name" value="DDE_3"/>
    <property type="match status" value="1"/>
</dbReference>
<dbReference type="Gene3D" id="1.10.10.60">
    <property type="entry name" value="Homeodomain-like"/>
    <property type="match status" value="1"/>
</dbReference>
<dbReference type="Pfam" id="PF01498">
    <property type="entry name" value="HTH_Tnp_Tc3_2"/>
    <property type="match status" value="1"/>
</dbReference>
<dbReference type="InterPro" id="IPR002492">
    <property type="entry name" value="Transposase_Tc1-like"/>
</dbReference>
<dbReference type="AlphaFoldDB" id="A0A016UGW8"/>
<feature type="domain" description="Tc1-like transposase DDE" evidence="4">
    <location>
        <begin position="140"/>
        <end position="290"/>
    </location>
</feature>
<gene>
    <name evidence="5" type="primary">Acey_s0040.g191</name>
    <name evidence="5" type="ORF">Y032_0040g191</name>
</gene>
<feature type="domain" description="Transposase Tc1-like" evidence="2">
    <location>
        <begin position="77"/>
        <end position="133"/>
    </location>
</feature>
<dbReference type="InterPro" id="IPR025898">
    <property type="entry name" value="Tc3_transposase_DNA-bd_dom"/>
</dbReference>
<evidence type="ECO:0000313" key="6">
    <source>
        <dbReference type="Proteomes" id="UP000024635"/>
    </source>
</evidence>
<proteinExistence type="predicted"/>
<comment type="caution">
    <text evidence="5">The sequence shown here is derived from an EMBL/GenBank/DDBJ whole genome shotgun (WGS) entry which is preliminary data.</text>
</comment>
<name>A0A016UGW8_9BILA</name>
<dbReference type="InterPro" id="IPR052338">
    <property type="entry name" value="Transposase_5"/>
</dbReference>
<dbReference type="OrthoDB" id="5837857at2759"/>
<dbReference type="GO" id="GO:0005634">
    <property type="term" value="C:nucleus"/>
    <property type="evidence" value="ECO:0007669"/>
    <property type="project" value="UniProtKB-SubCell"/>
</dbReference>
<dbReference type="InterPro" id="IPR036397">
    <property type="entry name" value="RNaseH_sf"/>
</dbReference>
<comment type="subcellular location">
    <subcellularLocation>
        <location evidence="1">Nucleus</location>
    </subcellularLocation>
</comment>
<dbReference type="PANTHER" id="PTHR23022">
    <property type="entry name" value="TRANSPOSABLE ELEMENT-RELATED"/>
    <property type="match status" value="1"/>
</dbReference>
<evidence type="ECO:0000259" key="3">
    <source>
        <dbReference type="Pfam" id="PF11427"/>
    </source>
</evidence>
<dbReference type="Gene3D" id="3.30.420.10">
    <property type="entry name" value="Ribonuclease H-like superfamily/Ribonuclease H"/>
    <property type="match status" value="1"/>
</dbReference>
<keyword evidence="6" id="KW-1185">Reference proteome</keyword>
<organism evidence="5 6">
    <name type="scientific">Ancylostoma ceylanicum</name>
    <dbReference type="NCBI Taxonomy" id="53326"/>
    <lineage>
        <taxon>Eukaryota</taxon>
        <taxon>Metazoa</taxon>
        <taxon>Ecdysozoa</taxon>
        <taxon>Nematoda</taxon>
        <taxon>Chromadorea</taxon>
        <taxon>Rhabditida</taxon>
        <taxon>Rhabditina</taxon>
        <taxon>Rhabditomorpha</taxon>
        <taxon>Strongyloidea</taxon>
        <taxon>Ancylostomatidae</taxon>
        <taxon>Ancylostomatinae</taxon>
        <taxon>Ancylostoma</taxon>
    </lineage>
</organism>
<dbReference type="PANTHER" id="PTHR23022:SF129">
    <property type="entry name" value="TRANSPOSABLE ELEMENT TC3 TRANSPOSASE"/>
    <property type="match status" value="1"/>
</dbReference>
<accession>A0A016UGW8</accession>
<protein>
    <recommendedName>
        <fullName evidence="7">Tc1-like transposase DDE domain-containing protein</fullName>
    </recommendedName>
</protein>
<dbReference type="InterPro" id="IPR009057">
    <property type="entry name" value="Homeodomain-like_sf"/>
</dbReference>
<dbReference type="Pfam" id="PF11427">
    <property type="entry name" value="HTH_Tnp_Tc3_1"/>
    <property type="match status" value="1"/>
</dbReference>
<dbReference type="EMBL" id="JARK01001376">
    <property type="protein sequence ID" value="EYC14420.1"/>
    <property type="molecule type" value="Genomic_DNA"/>
</dbReference>
<dbReference type="GO" id="GO:0006313">
    <property type="term" value="P:DNA transposition"/>
    <property type="evidence" value="ECO:0007669"/>
    <property type="project" value="InterPro"/>
</dbReference>
<reference evidence="6" key="1">
    <citation type="journal article" date="2015" name="Nat. Genet.">
        <title>The genome and transcriptome of the zoonotic hookworm Ancylostoma ceylanicum identify infection-specific gene families.</title>
        <authorList>
            <person name="Schwarz E.M."/>
            <person name="Hu Y."/>
            <person name="Antoshechkin I."/>
            <person name="Miller M.M."/>
            <person name="Sternberg P.W."/>
            <person name="Aroian R.V."/>
        </authorList>
    </citation>
    <scope>NUCLEOTIDE SEQUENCE</scope>
    <source>
        <strain evidence="6">HY135</strain>
    </source>
</reference>
<evidence type="ECO:0000313" key="5">
    <source>
        <dbReference type="EMBL" id="EYC14420.1"/>
    </source>
</evidence>
<dbReference type="GO" id="GO:0003677">
    <property type="term" value="F:DNA binding"/>
    <property type="evidence" value="ECO:0007669"/>
    <property type="project" value="InterPro"/>
</dbReference>
<dbReference type="Gene3D" id="1.10.10.10">
    <property type="entry name" value="Winged helix-like DNA-binding domain superfamily/Winged helix DNA-binding domain"/>
    <property type="match status" value="1"/>
</dbReference>
<evidence type="ECO:0000259" key="4">
    <source>
        <dbReference type="Pfam" id="PF13358"/>
    </source>
</evidence>